<protein>
    <recommendedName>
        <fullName evidence="3">FAD dependent oxidoreductase domain-containing protein</fullName>
    </recommendedName>
</protein>
<proteinExistence type="predicted"/>
<sequence length="281" mass="31242">MGDIGSELSPKNIVMVVSFIGVSTAYWLSQPHFYDPSIHSITIPEATEIAGGSSGKAGGCNDLHESRTIFENALSSQPGLLAACATPYCLAPLSFKLHTELAEKYNGIFKWDFRRVHCADITYYPQNRRPESESIDILKTLDWINECGTKESNKIGRPENSTQAHPTYLVSYLLRLAQLKAQTLLLNLRNRLSYLQVINSTIDSVSYIQDENTKQIDATDAIIAAGPWSSKLVPRIPACGVRSHSIVMNPSRSLSLYVRFPIFDPLISEASPQYKEKDAME</sequence>
<dbReference type="GO" id="GO:0005829">
    <property type="term" value="C:cytosol"/>
    <property type="evidence" value="ECO:0007669"/>
    <property type="project" value="GOC"/>
</dbReference>
<dbReference type="SUPFAM" id="SSF51971">
    <property type="entry name" value="Nucleotide-binding domain"/>
    <property type="match status" value="1"/>
</dbReference>
<dbReference type="AlphaFoldDB" id="A0A8A3P1K3"/>
<organism evidence="1 2">
    <name type="scientific">Monilinia vaccinii-corymbosi</name>
    <dbReference type="NCBI Taxonomy" id="61207"/>
    <lineage>
        <taxon>Eukaryota</taxon>
        <taxon>Fungi</taxon>
        <taxon>Dikarya</taxon>
        <taxon>Ascomycota</taxon>
        <taxon>Pezizomycotina</taxon>
        <taxon>Leotiomycetes</taxon>
        <taxon>Helotiales</taxon>
        <taxon>Sclerotiniaceae</taxon>
        <taxon>Monilinia</taxon>
    </lineage>
</organism>
<evidence type="ECO:0008006" key="3">
    <source>
        <dbReference type="Google" id="ProtNLM"/>
    </source>
</evidence>
<dbReference type="Proteomes" id="UP000672032">
    <property type="component" value="Chromosome 2"/>
</dbReference>
<dbReference type="GO" id="GO:0005770">
    <property type="term" value="C:late endosome"/>
    <property type="evidence" value="ECO:0007669"/>
    <property type="project" value="TreeGrafter"/>
</dbReference>
<dbReference type="GO" id="GO:0042147">
    <property type="term" value="P:retrograde transport, endosome to Golgi"/>
    <property type="evidence" value="ECO:0007669"/>
    <property type="project" value="TreeGrafter"/>
</dbReference>
<evidence type="ECO:0000313" key="2">
    <source>
        <dbReference type="Proteomes" id="UP000672032"/>
    </source>
</evidence>
<keyword evidence="2" id="KW-1185">Reference proteome</keyword>
<dbReference type="OrthoDB" id="498204at2759"/>
<name>A0A8A3P1K3_9HELO</name>
<dbReference type="Gene3D" id="3.50.50.60">
    <property type="entry name" value="FAD/NAD(P)-binding domain"/>
    <property type="match status" value="1"/>
</dbReference>
<reference evidence="1" key="1">
    <citation type="submission" date="2020-10" db="EMBL/GenBank/DDBJ databases">
        <title>Genome Sequence of Monilinia vaccinii-corymbosi Sheds Light on Mummy Berry Disease Infection of Blueberry and Mating Type.</title>
        <authorList>
            <person name="Yow A.G."/>
            <person name="Zhang Y."/>
            <person name="Bansal K."/>
            <person name="Eacker S.M."/>
            <person name="Sullivan S."/>
            <person name="Liachko I."/>
            <person name="Cubeta M.A."/>
            <person name="Rollins J.A."/>
            <person name="Ashrafi H."/>
        </authorList>
    </citation>
    <scope>NUCLEOTIDE SEQUENCE</scope>
    <source>
        <strain evidence="1">RL-1</strain>
    </source>
</reference>
<dbReference type="EMBL" id="CP063406">
    <property type="protein sequence ID" value="QSZ30862.1"/>
    <property type="molecule type" value="Genomic_DNA"/>
</dbReference>
<dbReference type="PANTHER" id="PTHR13847:SF150">
    <property type="entry name" value="OXIDOREDUCTASE TDA3-RELATED"/>
    <property type="match status" value="1"/>
</dbReference>
<dbReference type="PANTHER" id="PTHR13847">
    <property type="entry name" value="SARCOSINE DEHYDROGENASE-RELATED"/>
    <property type="match status" value="1"/>
</dbReference>
<dbReference type="Gene3D" id="3.30.9.10">
    <property type="entry name" value="D-Amino Acid Oxidase, subunit A, domain 2"/>
    <property type="match status" value="1"/>
</dbReference>
<gene>
    <name evidence="1" type="ORF">DSL72_000420</name>
</gene>
<dbReference type="InterPro" id="IPR036188">
    <property type="entry name" value="FAD/NAD-bd_sf"/>
</dbReference>
<evidence type="ECO:0000313" key="1">
    <source>
        <dbReference type="EMBL" id="QSZ30862.1"/>
    </source>
</evidence>
<accession>A0A8A3P1K3</accession>